<dbReference type="Gene3D" id="1.10.3720.10">
    <property type="entry name" value="MetI-like"/>
    <property type="match status" value="1"/>
</dbReference>
<dbReference type="InterPro" id="IPR050366">
    <property type="entry name" value="BP-dependent_transpt_permease"/>
</dbReference>
<dbReference type="InterPro" id="IPR000515">
    <property type="entry name" value="MetI-like"/>
</dbReference>
<feature type="region of interest" description="Disordered" evidence="8">
    <location>
        <begin position="446"/>
        <end position="465"/>
    </location>
</feature>
<dbReference type="PROSITE" id="PS50928">
    <property type="entry name" value="ABC_TM1"/>
    <property type="match status" value="1"/>
</dbReference>
<gene>
    <name evidence="10" type="ORF">C464_01431</name>
</gene>
<dbReference type="Pfam" id="PF00528">
    <property type="entry name" value="BPD_transp_1"/>
    <property type="match status" value="1"/>
</dbReference>
<sequence>MRDYPAPFARWLAGVSLLLLVELGAVLSFVLGVANDLLRLTLGTAPLSGAVSTSQSLPTLISRDLVPNRGYYTGEEWAGTFLGLEPKYAWLIRVALVVVYGAVWCGWLWFGYITFRRHYRVADWTPTDDIIDRLRSHQWGKFGMVIVALFLLLALFAPVVSPTTMEQNIQDPYSNQIQYFSEETGEVQTTTAGAANRQSTSVGSVARNVGPWEYDNFNRFHPFGTLPSGKDLFTFLAYGARISLFIGVSSMLGAGALAMSFAMISSFYKGAVDLALVVTSDSIQALPVLMILILAAVVFSNTWIATVYNGALLFIALFTLIYWPYLWRAIRGPSFQVAEEEWIDAAKNYGQHPAQIMRKHMAPYIVGYMLIYASLTLGGVIISVAGLSFLGLGITPPTPEWGRAISVGQPYVASASWHISLIPGFLITLVVTAFNAMGDGIRDAVDPQSAEGDEATAAAAGGGGA</sequence>
<comment type="similarity">
    <text evidence="7">Belongs to the binding-protein-dependent transport system permease family.</text>
</comment>
<accession>M0ETT7</accession>
<evidence type="ECO:0000256" key="1">
    <source>
        <dbReference type="ARBA" id="ARBA00004651"/>
    </source>
</evidence>
<dbReference type="CDD" id="cd06261">
    <property type="entry name" value="TM_PBP2"/>
    <property type="match status" value="1"/>
</dbReference>
<dbReference type="GO" id="GO:0005886">
    <property type="term" value="C:plasma membrane"/>
    <property type="evidence" value="ECO:0007669"/>
    <property type="project" value="UniProtKB-SubCell"/>
</dbReference>
<dbReference type="Proteomes" id="UP000011509">
    <property type="component" value="Unassembled WGS sequence"/>
</dbReference>
<evidence type="ECO:0000259" key="9">
    <source>
        <dbReference type="PROSITE" id="PS50928"/>
    </source>
</evidence>
<feature type="transmembrane region" description="Helical" evidence="7">
    <location>
        <begin position="274"/>
        <end position="299"/>
    </location>
</feature>
<evidence type="ECO:0000256" key="8">
    <source>
        <dbReference type="SAM" id="MobiDB-lite"/>
    </source>
</evidence>
<comment type="caution">
    <text evidence="10">The sequence shown here is derived from an EMBL/GenBank/DDBJ whole genome shotgun (WGS) entry which is preliminary data.</text>
</comment>
<evidence type="ECO:0000313" key="11">
    <source>
        <dbReference type="Proteomes" id="UP000011509"/>
    </source>
</evidence>
<evidence type="ECO:0000256" key="6">
    <source>
        <dbReference type="ARBA" id="ARBA00023136"/>
    </source>
</evidence>
<feature type="transmembrane region" description="Helical" evidence="7">
    <location>
        <begin position="365"/>
        <end position="395"/>
    </location>
</feature>
<dbReference type="Pfam" id="PF12911">
    <property type="entry name" value="OppC_N"/>
    <property type="match status" value="1"/>
</dbReference>
<dbReference type="PATRIC" id="fig|1227466.3.peg.290"/>
<organism evidence="10 11">
    <name type="scientific">Halorubrum coriense DSM 10284</name>
    <dbReference type="NCBI Taxonomy" id="1227466"/>
    <lineage>
        <taxon>Archaea</taxon>
        <taxon>Methanobacteriati</taxon>
        <taxon>Methanobacteriota</taxon>
        <taxon>Stenosarchaea group</taxon>
        <taxon>Halobacteria</taxon>
        <taxon>Halobacteriales</taxon>
        <taxon>Haloferacaceae</taxon>
        <taxon>Halorubrum</taxon>
    </lineage>
</organism>
<evidence type="ECO:0000256" key="2">
    <source>
        <dbReference type="ARBA" id="ARBA00022448"/>
    </source>
</evidence>
<feature type="transmembrane region" description="Helical" evidence="7">
    <location>
        <begin position="12"/>
        <end position="34"/>
    </location>
</feature>
<keyword evidence="2 7" id="KW-0813">Transport</keyword>
<feature type="transmembrane region" description="Helical" evidence="7">
    <location>
        <begin position="90"/>
        <end position="110"/>
    </location>
</feature>
<comment type="subcellular location">
    <subcellularLocation>
        <location evidence="1 7">Cell membrane</location>
        <topology evidence="1 7">Multi-pass membrane protein</topology>
    </subcellularLocation>
</comment>
<feature type="transmembrane region" description="Helical" evidence="7">
    <location>
        <begin position="242"/>
        <end position="262"/>
    </location>
</feature>
<evidence type="ECO:0000256" key="5">
    <source>
        <dbReference type="ARBA" id="ARBA00022989"/>
    </source>
</evidence>
<dbReference type="STRING" id="1227466.C464_01431"/>
<evidence type="ECO:0000313" key="10">
    <source>
        <dbReference type="EMBL" id="ELZ51100.1"/>
    </source>
</evidence>
<dbReference type="SUPFAM" id="SSF161098">
    <property type="entry name" value="MetI-like"/>
    <property type="match status" value="1"/>
</dbReference>
<feature type="domain" description="ABC transmembrane type-1" evidence="9">
    <location>
        <begin position="240"/>
        <end position="438"/>
    </location>
</feature>
<evidence type="ECO:0000256" key="4">
    <source>
        <dbReference type="ARBA" id="ARBA00022692"/>
    </source>
</evidence>
<keyword evidence="5 7" id="KW-1133">Transmembrane helix</keyword>
<dbReference type="EMBL" id="AOJL01000009">
    <property type="protein sequence ID" value="ELZ51100.1"/>
    <property type="molecule type" value="Genomic_DNA"/>
</dbReference>
<dbReference type="InterPro" id="IPR025966">
    <property type="entry name" value="OppC_N"/>
</dbReference>
<name>M0ETT7_9EURY</name>
<reference evidence="10 11" key="1">
    <citation type="journal article" date="2014" name="PLoS Genet.">
        <title>Phylogenetically driven sequencing of extremely halophilic archaea reveals strategies for static and dynamic osmo-response.</title>
        <authorList>
            <person name="Becker E.A."/>
            <person name="Seitzer P.M."/>
            <person name="Tritt A."/>
            <person name="Larsen D."/>
            <person name="Krusor M."/>
            <person name="Yao A.I."/>
            <person name="Wu D."/>
            <person name="Madern D."/>
            <person name="Eisen J.A."/>
            <person name="Darling A.E."/>
            <person name="Facciotti M.T."/>
        </authorList>
    </citation>
    <scope>NUCLEOTIDE SEQUENCE [LARGE SCALE GENOMIC DNA]</scope>
    <source>
        <strain evidence="10 11">DSM 10284</strain>
    </source>
</reference>
<dbReference type="PANTHER" id="PTHR43386">
    <property type="entry name" value="OLIGOPEPTIDE TRANSPORT SYSTEM PERMEASE PROTEIN APPC"/>
    <property type="match status" value="1"/>
</dbReference>
<feature type="transmembrane region" description="Helical" evidence="7">
    <location>
        <begin position="305"/>
        <end position="326"/>
    </location>
</feature>
<dbReference type="InterPro" id="IPR035906">
    <property type="entry name" value="MetI-like_sf"/>
</dbReference>
<dbReference type="GO" id="GO:0055085">
    <property type="term" value="P:transmembrane transport"/>
    <property type="evidence" value="ECO:0007669"/>
    <property type="project" value="InterPro"/>
</dbReference>
<keyword evidence="4 7" id="KW-0812">Transmembrane</keyword>
<keyword evidence="11" id="KW-1185">Reference proteome</keyword>
<dbReference type="AlphaFoldDB" id="M0ETT7"/>
<dbReference type="PANTHER" id="PTHR43386:SF1">
    <property type="entry name" value="D,D-DIPEPTIDE TRANSPORT SYSTEM PERMEASE PROTEIN DDPC-RELATED"/>
    <property type="match status" value="1"/>
</dbReference>
<feature type="transmembrane region" description="Helical" evidence="7">
    <location>
        <begin position="142"/>
        <end position="160"/>
    </location>
</feature>
<proteinExistence type="inferred from homology"/>
<protein>
    <submittedName>
        <fullName evidence="10">Binding-protein-dependent transporters inner membrane component</fullName>
    </submittedName>
</protein>
<feature type="transmembrane region" description="Helical" evidence="7">
    <location>
        <begin position="415"/>
        <end position="434"/>
    </location>
</feature>
<keyword evidence="3" id="KW-1003">Cell membrane</keyword>
<evidence type="ECO:0000256" key="3">
    <source>
        <dbReference type="ARBA" id="ARBA00022475"/>
    </source>
</evidence>
<evidence type="ECO:0000256" key="7">
    <source>
        <dbReference type="RuleBase" id="RU363032"/>
    </source>
</evidence>
<keyword evidence="6 7" id="KW-0472">Membrane</keyword>